<evidence type="ECO:0000313" key="2">
    <source>
        <dbReference type="EMBL" id="KAF1012173.1"/>
    </source>
</evidence>
<dbReference type="EMBL" id="WNDP01000271">
    <property type="protein sequence ID" value="KAF1012173.1"/>
    <property type="molecule type" value="Genomic_DNA"/>
</dbReference>
<protein>
    <submittedName>
        <fullName evidence="2">Uncharacterized protein</fullName>
    </submittedName>
</protein>
<accession>A0A833PAS8</accession>
<name>A0A833PAS8_ACIBZ</name>
<sequence length="236" mass="26779">MDQYFKTDLGIQALKQRSFQLSARQRQLLLLIGTDDFKILNSALKQRLATPELIQQLEELGLIFIYNATPRSANNPQIMSQTLHATQSSSTHSSPPQISQQPEIQLTQASQELIRSPITLSGPLEEAVSVPDLQQSGQNNTTTIQSENFRSEEIKTELSYIGFEDIKQKMAGLLQTHCGLMTRQLVIQIQQAKSIRDIKFCQMQWITALQESRISPHELNQTMQQINYSLQHLQSS</sequence>
<organism evidence="2 3">
    <name type="scientific">Acinetobacter bereziniae</name>
    <name type="common">Acinetobacter genomosp. 10</name>
    <dbReference type="NCBI Taxonomy" id="106648"/>
    <lineage>
        <taxon>Bacteria</taxon>
        <taxon>Pseudomonadati</taxon>
        <taxon>Pseudomonadota</taxon>
        <taxon>Gammaproteobacteria</taxon>
        <taxon>Moraxellales</taxon>
        <taxon>Moraxellaceae</taxon>
        <taxon>Acinetobacter</taxon>
    </lineage>
</organism>
<dbReference type="AlphaFoldDB" id="A0A833PAS8"/>
<proteinExistence type="predicted"/>
<feature type="region of interest" description="Disordered" evidence="1">
    <location>
        <begin position="82"/>
        <end position="103"/>
    </location>
</feature>
<evidence type="ECO:0000313" key="3">
    <source>
        <dbReference type="Proteomes" id="UP000490535"/>
    </source>
</evidence>
<comment type="caution">
    <text evidence="2">The sequence shown here is derived from an EMBL/GenBank/DDBJ whole genome shotgun (WGS) entry which is preliminary data.</text>
</comment>
<evidence type="ECO:0000256" key="1">
    <source>
        <dbReference type="SAM" id="MobiDB-lite"/>
    </source>
</evidence>
<reference evidence="3" key="1">
    <citation type="journal article" date="2020" name="MBio">
        <title>Horizontal gene transfer to a defensive symbiont with a reduced genome amongst a multipartite beetle microbiome.</title>
        <authorList>
            <person name="Waterworth S.C."/>
            <person name="Florez L.V."/>
            <person name="Rees E.R."/>
            <person name="Hertweck C."/>
            <person name="Kaltenpoth M."/>
            <person name="Kwan J.C."/>
        </authorList>
    </citation>
    <scope>NUCLEOTIDE SEQUENCE [LARGE SCALE GENOMIC DNA]</scope>
</reference>
<dbReference type="Proteomes" id="UP000490535">
    <property type="component" value="Unassembled WGS sequence"/>
</dbReference>
<gene>
    <name evidence="2" type="ORF">GAK29_04889</name>
</gene>